<feature type="compositionally biased region" description="Polar residues" evidence="1">
    <location>
        <begin position="93"/>
        <end position="103"/>
    </location>
</feature>
<protein>
    <submittedName>
        <fullName evidence="2">Uncharacterized protein</fullName>
    </submittedName>
</protein>
<dbReference type="Proteomes" id="UP001465668">
    <property type="component" value="Unassembled WGS sequence"/>
</dbReference>
<organism evidence="2 3">
    <name type="scientific">Seiridium cardinale</name>
    <dbReference type="NCBI Taxonomy" id="138064"/>
    <lineage>
        <taxon>Eukaryota</taxon>
        <taxon>Fungi</taxon>
        <taxon>Dikarya</taxon>
        <taxon>Ascomycota</taxon>
        <taxon>Pezizomycotina</taxon>
        <taxon>Sordariomycetes</taxon>
        <taxon>Xylariomycetidae</taxon>
        <taxon>Amphisphaeriales</taxon>
        <taxon>Sporocadaceae</taxon>
        <taxon>Seiridium</taxon>
    </lineage>
</organism>
<gene>
    <name evidence="2" type="ORF">SCAR479_08458</name>
</gene>
<evidence type="ECO:0000313" key="2">
    <source>
        <dbReference type="EMBL" id="KAK9774903.1"/>
    </source>
</evidence>
<dbReference type="EMBL" id="JARVKM010000038">
    <property type="protein sequence ID" value="KAK9774903.1"/>
    <property type="molecule type" value="Genomic_DNA"/>
</dbReference>
<comment type="caution">
    <text evidence="2">The sequence shown here is derived from an EMBL/GenBank/DDBJ whole genome shotgun (WGS) entry which is preliminary data.</text>
</comment>
<reference evidence="2 3" key="1">
    <citation type="submission" date="2024-02" db="EMBL/GenBank/DDBJ databases">
        <title>First draft genome assembly of two strains of Seiridium cardinale.</title>
        <authorList>
            <person name="Emiliani G."/>
            <person name="Scali E."/>
        </authorList>
    </citation>
    <scope>NUCLEOTIDE SEQUENCE [LARGE SCALE GENOMIC DNA]</scope>
    <source>
        <strain evidence="2 3">BM-138-000479</strain>
    </source>
</reference>
<evidence type="ECO:0000256" key="1">
    <source>
        <dbReference type="SAM" id="MobiDB-lite"/>
    </source>
</evidence>
<proteinExistence type="predicted"/>
<accession>A0ABR2XM62</accession>
<name>A0ABR2XM62_9PEZI</name>
<sequence length="408" mass="45928">MVIQLSFLAWSHEYQSLSQALTQAIDDMLVESRTATSHKLNYVSLLGTVGACQQQTTGFSWAHHYAAIEDKIFKELKNSSSRERPAKRRKSRSGQAITHVHQQSASDRSLPYVILRGLVKSMDSIQRFPEDCIPQLSCDRGISSVVLWCYHILGISVLIRLSDALNHTTTGDQSNIDIDGFRWPIPDTLDRFEITCRLLVGSRFTKDYVAKAFFISSHGWSVFLDIMEASDPTDVASGTLHIKPGVPARDGIRKTRIIDGMTGFGIDAAQELLFNLEPRISFWPGLRLGSYRTSMRREIDKFLTWPAAAKFEDNTNFTYAVKHPEDECNASRIPERIFRCQDTWYFYVTGDGAARWPGLDNLDRLSLEGNDYPMVARGKGCCVQRAINVGNKQKTIIFNAAAMGKSKD</sequence>
<feature type="region of interest" description="Disordered" evidence="1">
    <location>
        <begin position="79"/>
        <end position="103"/>
    </location>
</feature>
<keyword evidence="3" id="KW-1185">Reference proteome</keyword>
<evidence type="ECO:0000313" key="3">
    <source>
        <dbReference type="Proteomes" id="UP001465668"/>
    </source>
</evidence>